<dbReference type="GO" id="GO:0005085">
    <property type="term" value="F:guanyl-nucleotide exchange factor activity"/>
    <property type="evidence" value="ECO:0007669"/>
    <property type="project" value="UniProtKB-KW"/>
</dbReference>
<dbReference type="CDD" id="cd00160">
    <property type="entry name" value="RhoGEF"/>
    <property type="match status" value="1"/>
</dbReference>
<evidence type="ECO:0000313" key="7">
    <source>
        <dbReference type="Proteomes" id="UP000717996"/>
    </source>
</evidence>
<evidence type="ECO:0000256" key="2">
    <source>
        <dbReference type="ARBA" id="ARBA00022658"/>
    </source>
</evidence>
<dbReference type="SUPFAM" id="SSF69322">
    <property type="entry name" value="Tricorn protease domain 2"/>
    <property type="match status" value="1"/>
</dbReference>
<dbReference type="SUPFAM" id="SSF46785">
    <property type="entry name" value="Winged helix' DNA-binding domain"/>
    <property type="match status" value="1"/>
</dbReference>
<dbReference type="Gene3D" id="1.10.10.10">
    <property type="entry name" value="Winged helix-like DNA-binding domain superfamily/Winged helix DNA-binding domain"/>
    <property type="match status" value="1"/>
</dbReference>
<dbReference type="SUPFAM" id="SSF48065">
    <property type="entry name" value="DBL homology domain (DH-domain)"/>
    <property type="match status" value="1"/>
</dbReference>
<dbReference type="GO" id="GO:0035556">
    <property type="term" value="P:intracellular signal transduction"/>
    <property type="evidence" value="ECO:0007669"/>
    <property type="project" value="InterPro"/>
</dbReference>
<gene>
    <name evidence="6" type="ORF">G6F51_001341</name>
</gene>
<evidence type="ECO:0008006" key="8">
    <source>
        <dbReference type="Google" id="ProtNLM"/>
    </source>
</evidence>
<feature type="compositionally biased region" description="Low complexity" evidence="3">
    <location>
        <begin position="281"/>
        <end position="293"/>
    </location>
</feature>
<dbReference type="Gene3D" id="1.20.900.10">
    <property type="entry name" value="Dbl homology (DH) domain"/>
    <property type="match status" value="1"/>
</dbReference>
<organism evidence="6 7">
    <name type="scientific">Rhizopus oryzae</name>
    <name type="common">Mucormycosis agent</name>
    <name type="synonym">Rhizopus arrhizus var. delemar</name>
    <dbReference type="NCBI Taxonomy" id="64495"/>
    <lineage>
        <taxon>Eukaryota</taxon>
        <taxon>Fungi</taxon>
        <taxon>Fungi incertae sedis</taxon>
        <taxon>Mucoromycota</taxon>
        <taxon>Mucoromycotina</taxon>
        <taxon>Mucoromycetes</taxon>
        <taxon>Mucorales</taxon>
        <taxon>Mucorineae</taxon>
        <taxon>Rhizopodaceae</taxon>
        <taxon>Rhizopus</taxon>
    </lineage>
</organism>
<evidence type="ECO:0000313" key="6">
    <source>
        <dbReference type="EMBL" id="KAG1552252.1"/>
    </source>
</evidence>
<dbReference type="Pfam" id="PF00621">
    <property type="entry name" value="RhoGEF"/>
    <property type="match status" value="1"/>
</dbReference>
<feature type="domain" description="CNH" evidence="5">
    <location>
        <begin position="903"/>
        <end position="1213"/>
    </location>
</feature>
<dbReference type="PROSITE" id="PS50010">
    <property type="entry name" value="DH_2"/>
    <property type="match status" value="1"/>
</dbReference>
<dbReference type="Pfam" id="PF15405">
    <property type="entry name" value="PH_5"/>
    <property type="match status" value="1"/>
</dbReference>
<dbReference type="Gene3D" id="2.30.29.30">
    <property type="entry name" value="Pleckstrin-homology domain (PH domain)/Phosphotyrosine-binding domain (PTB)"/>
    <property type="match status" value="1"/>
</dbReference>
<accession>A0A9P6YM88</accession>
<dbReference type="InterPro" id="IPR041675">
    <property type="entry name" value="PH_5"/>
</dbReference>
<feature type="region of interest" description="Disordered" evidence="3">
    <location>
        <begin position="1"/>
        <end position="40"/>
    </location>
</feature>
<dbReference type="InterPro" id="IPR036388">
    <property type="entry name" value="WH-like_DNA-bd_sf"/>
</dbReference>
<dbReference type="PANTHER" id="PTHR46572:SF2">
    <property type="entry name" value="RHO1 GDP-GTP EXCHANGE PROTEIN 1-RELATED"/>
    <property type="match status" value="1"/>
</dbReference>
<dbReference type="PROSITE" id="PS50219">
    <property type="entry name" value="CNH"/>
    <property type="match status" value="1"/>
</dbReference>
<dbReference type="Proteomes" id="UP000717996">
    <property type="component" value="Unassembled WGS sequence"/>
</dbReference>
<feature type="region of interest" description="Disordered" evidence="3">
    <location>
        <begin position="266"/>
        <end position="293"/>
    </location>
</feature>
<dbReference type="AlphaFoldDB" id="A0A9P6YM88"/>
<comment type="caution">
    <text evidence="6">The sequence shown here is derived from an EMBL/GenBank/DDBJ whole genome shotgun (WGS) entry which is preliminary data.</text>
</comment>
<keyword evidence="2" id="KW-0344">Guanine-nucleotide releasing factor</keyword>
<dbReference type="PANTHER" id="PTHR46572">
    <property type="entry name" value="RHO1 GDP-GTP EXCHANGE PROTEIN 1-RELATED"/>
    <property type="match status" value="1"/>
</dbReference>
<feature type="region of interest" description="Disordered" evidence="3">
    <location>
        <begin position="806"/>
        <end position="836"/>
    </location>
</feature>
<reference evidence="6" key="1">
    <citation type="journal article" date="2020" name="Microb. Genom.">
        <title>Genetic diversity of clinical and environmental Mucorales isolates obtained from an investigation of mucormycosis cases among solid organ transplant recipients.</title>
        <authorList>
            <person name="Nguyen M.H."/>
            <person name="Kaul D."/>
            <person name="Muto C."/>
            <person name="Cheng S.J."/>
            <person name="Richter R.A."/>
            <person name="Bruno V.M."/>
            <person name="Liu G."/>
            <person name="Beyhan S."/>
            <person name="Sundermann A.J."/>
            <person name="Mounaud S."/>
            <person name="Pasculle A.W."/>
            <person name="Nierman W.C."/>
            <person name="Driscoll E."/>
            <person name="Cumbie R."/>
            <person name="Clancy C.J."/>
            <person name="Dupont C.L."/>
        </authorList>
    </citation>
    <scope>NUCLEOTIDE SEQUENCE</scope>
    <source>
        <strain evidence="6">GL16</strain>
    </source>
</reference>
<feature type="compositionally biased region" description="Polar residues" evidence="3">
    <location>
        <begin position="811"/>
        <end position="836"/>
    </location>
</feature>
<dbReference type="InterPro" id="IPR036390">
    <property type="entry name" value="WH_DNA-bd_sf"/>
</dbReference>
<dbReference type="InterPro" id="IPR001180">
    <property type="entry name" value="CNH_dom"/>
</dbReference>
<dbReference type="InterPro" id="IPR011993">
    <property type="entry name" value="PH-like_dom_sf"/>
</dbReference>
<evidence type="ECO:0000256" key="3">
    <source>
        <dbReference type="SAM" id="MobiDB-lite"/>
    </source>
</evidence>
<dbReference type="SMART" id="SM00049">
    <property type="entry name" value="DEP"/>
    <property type="match status" value="1"/>
</dbReference>
<proteinExistence type="predicted"/>
<feature type="domain" description="DH" evidence="4">
    <location>
        <begin position="517"/>
        <end position="704"/>
    </location>
</feature>
<dbReference type="InterPro" id="IPR000591">
    <property type="entry name" value="DEP_dom"/>
</dbReference>
<feature type="region of interest" description="Disordered" evidence="3">
    <location>
        <begin position="75"/>
        <end position="94"/>
    </location>
</feature>
<dbReference type="EMBL" id="JAANIT010000098">
    <property type="protein sequence ID" value="KAG1552252.1"/>
    <property type="molecule type" value="Genomic_DNA"/>
</dbReference>
<dbReference type="InterPro" id="IPR052233">
    <property type="entry name" value="Rho-type_GEFs"/>
</dbReference>
<name>A0A9P6YM88_RHIOR</name>
<sequence>MSTEQGPTLRSSPSSTNIYSRYQLPSKNDGSQEQETKQSYTMDHLAYFDSSDTLHPQLTPSAAIRDRYYQSTRYLQNDSELDEEDTESIGGDILDYRPADSEVCAKPEGAPSIYSMTDSVISLRTEYNEDARSIHSIRTVDDRLQGRSMTSNLNSFAVKTARKVSRSGTLFRSRGGGEEKKKLEPFVPVRDNFARADNSSVKTTGGMSLLSKLSKSTAPVRAKLSALSAFSSKHSRVDTLAMPGRKRVAESVYNMPVSVPSKITLSRPFPRMNSDKHIPRSTLSTSSSASSTSTNTMIISGSLVEEPLSITRLPSIYPALLSNVADAFKESIILSTKTKDSIKYKDAFDGKEAVDVLSGLIKSSDRNLALLLGRALDSQKFFHDVNYEHRLRDSSQELYQFKEHLRPVSVFLPSEQRSLYDLKSDSVSEFNVDPAETEDLPTGVFTLLTDCYSPTCTRDKLCYSVRCPRRQEQVKKSRGHSREASQSYMITQQQEDRLWINTVPKSLLDTLSKDEKKRQENIFELVYTEKDFVDDLKYMKEYWMDPLLDENSEVTGDRKALVDKIFWNVQEVYKVNYQLSQDLLARQSSNQVVDKIGDILLSHVGKFYPFVKYGAHQIVGKYTFETEKSTNPSFAEFVNKTERLPQSRKLELNGYLTKPTTRLGRYNLLLREILKHTPKGHPDQEEIPKAMDIITRFLTDVNIETGIEENKFNLRLLDERLVNKHISNLDLDLLSDSRQIIMKGTWKKSSGSESSDVLVYLLDHCLLIIKPKQNEEKYKLYRKPIPLALLSISFPDQTKRASTIIPLGRPSNVSSANTTQNDSVQNNTHQASNASLQQNKNGYPIAFVHLGKQSSGPMTLYAPTLAARKQWADKIEGQRKALVEKHKVFHIHSTSERFFSSFDNKVNCIAVFDKGRSFVLGGDQGVYLKREGNGDEPVRILTMDKVSQIDVLEQSNLILILADKILYAYSLDTLLSIESGIKRGRKISSHVSFFKVGRILERSMSDGNGEAVSEEKTLVCFVRNNAMSSTIRALEPYENTEAKKKNKHKHLGRLIRGNNEVLKVYKDLYIPGEASSIQFFKNVICVGSPRGFQMVNLSSAEVQSVLDPNDDNNNALLAHHEYMKPVSMFRHKNGNILLCYNELAFYIDKKGKRVRKDWCISWEGSPTAFSFRFPYVVAFNTNFIEVRHIDTGDLLQVIPGNNIRCLHPDSTDRIYGVMDDRLIGFEILFELTLVDPHRRSPSMIKNKNKNPIREP</sequence>
<evidence type="ECO:0000256" key="1">
    <source>
        <dbReference type="ARBA" id="ARBA00022553"/>
    </source>
</evidence>
<keyword evidence="1" id="KW-0597">Phosphoprotein</keyword>
<dbReference type="CDD" id="cd04435">
    <property type="entry name" value="DEP_fRom2"/>
    <property type="match status" value="1"/>
</dbReference>
<dbReference type="OrthoDB" id="2272012at2759"/>
<dbReference type="InterPro" id="IPR035899">
    <property type="entry name" value="DBL_dom_sf"/>
</dbReference>
<evidence type="ECO:0000259" key="4">
    <source>
        <dbReference type="PROSITE" id="PS50010"/>
    </source>
</evidence>
<dbReference type="SMART" id="SM00036">
    <property type="entry name" value="CNH"/>
    <property type="match status" value="1"/>
</dbReference>
<dbReference type="SUPFAM" id="SSF50729">
    <property type="entry name" value="PH domain-like"/>
    <property type="match status" value="1"/>
</dbReference>
<dbReference type="SMART" id="SM00325">
    <property type="entry name" value="RhoGEF"/>
    <property type="match status" value="1"/>
</dbReference>
<dbReference type="Pfam" id="PF00610">
    <property type="entry name" value="DEP"/>
    <property type="match status" value="1"/>
</dbReference>
<protein>
    <recommendedName>
        <fullName evidence="8">CNH-domain-containing protein</fullName>
    </recommendedName>
</protein>
<dbReference type="Pfam" id="PF00780">
    <property type="entry name" value="CNH"/>
    <property type="match status" value="1"/>
</dbReference>
<evidence type="ECO:0000259" key="5">
    <source>
        <dbReference type="PROSITE" id="PS50219"/>
    </source>
</evidence>
<dbReference type="InterPro" id="IPR000219">
    <property type="entry name" value="DH_dom"/>
</dbReference>